<evidence type="ECO:0008006" key="4">
    <source>
        <dbReference type="Google" id="ProtNLM"/>
    </source>
</evidence>
<keyword evidence="1" id="KW-1133">Transmembrane helix</keyword>
<dbReference type="Proteomes" id="UP000612362">
    <property type="component" value="Unassembled WGS sequence"/>
</dbReference>
<evidence type="ECO:0000313" key="3">
    <source>
        <dbReference type="Proteomes" id="UP000612362"/>
    </source>
</evidence>
<dbReference type="RefSeq" id="WP_220199510.1">
    <property type="nucleotide sequence ID" value="NZ_BNJF01000008.1"/>
</dbReference>
<comment type="caution">
    <text evidence="2">The sequence shown here is derived from an EMBL/GenBank/DDBJ whole genome shotgun (WGS) entry which is preliminary data.</text>
</comment>
<protein>
    <recommendedName>
        <fullName evidence="4">Copper resistance protein D domain-containing protein</fullName>
    </recommendedName>
</protein>
<name>A0A8J3I8D1_9CHLR</name>
<keyword evidence="1" id="KW-0472">Membrane</keyword>
<evidence type="ECO:0000313" key="2">
    <source>
        <dbReference type="EMBL" id="GHO50511.1"/>
    </source>
</evidence>
<accession>A0A8J3I8D1</accession>
<feature type="transmembrane region" description="Helical" evidence="1">
    <location>
        <begin position="16"/>
        <end position="37"/>
    </location>
</feature>
<feature type="transmembrane region" description="Helical" evidence="1">
    <location>
        <begin position="86"/>
        <end position="106"/>
    </location>
</feature>
<dbReference type="EMBL" id="BNJF01000008">
    <property type="protein sequence ID" value="GHO50511.1"/>
    <property type="molecule type" value="Genomic_DNA"/>
</dbReference>
<dbReference type="AlphaFoldDB" id="A0A8J3I8D1"/>
<sequence length="150" mass="15575">MKGTDVTILLDWLVRYGHVLGATLWVGGYAVLAFLIVPRIAQGTGEAFVHLAIATVRMLTYTGTLTMGFGLILITRTNGFSNLFGSTWGSFIIAGSVIAIVLLGIGDGALRPAILSIGKTGDAPARCFALIGFVLAVLAVGVMTGAMFIG</sequence>
<keyword evidence="3" id="KW-1185">Reference proteome</keyword>
<feature type="transmembrane region" description="Helical" evidence="1">
    <location>
        <begin position="49"/>
        <end position="74"/>
    </location>
</feature>
<proteinExistence type="predicted"/>
<evidence type="ECO:0000256" key="1">
    <source>
        <dbReference type="SAM" id="Phobius"/>
    </source>
</evidence>
<reference evidence="2" key="1">
    <citation type="submission" date="2020-10" db="EMBL/GenBank/DDBJ databases">
        <title>Taxonomic study of unclassified bacteria belonging to the class Ktedonobacteria.</title>
        <authorList>
            <person name="Yabe S."/>
            <person name="Wang C.M."/>
            <person name="Zheng Y."/>
            <person name="Sakai Y."/>
            <person name="Cavaletti L."/>
            <person name="Monciardini P."/>
            <person name="Donadio S."/>
        </authorList>
    </citation>
    <scope>NUCLEOTIDE SEQUENCE</scope>
    <source>
        <strain evidence="2">SOSP1-1</strain>
    </source>
</reference>
<organism evidence="2 3">
    <name type="scientific">Ktedonospora formicarum</name>
    <dbReference type="NCBI Taxonomy" id="2778364"/>
    <lineage>
        <taxon>Bacteria</taxon>
        <taxon>Bacillati</taxon>
        <taxon>Chloroflexota</taxon>
        <taxon>Ktedonobacteria</taxon>
        <taxon>Ktedonobacterales</taxon>
        <taxon>Ktedonobacteraceae</taxon>
        <taxon>Ktedonospora</taxon>
    </lineage>
</organism>
<keyword evidence="1" id="KW-0812">Transmembrane</keyword>
<feature type="transmembrane region" description="Helical" evidence="1">
    <location>
        <begin position="127"/>
        <end position="149"/>
    </location>
</feature>
<gene>
    <name evidence="2" type="ORF">KSX_86740</name>
</gene>